<sequence>MINRLGQVMVYVNNLEKAKEFWTEKLDFIVLEENLEIQGLRRIEVAPKKAMTSIVLTDKAFVAEMEPEMNLGTPSLMFFTDDLEQLYSDMTEKEITLGDLVTMPSGEKVFNFADDENNYFAVLEK</sequence>
<dbReference type="Pfam" id="PF00903">
    <property type="entry name" value="Glyoxalase"/>
    <property type="match status" value="1"/>
</dbReference>
<gene>
    <name evidence="2" type="ORF">SAMN02745249_00554</name>
</gene>
<dbReference type="PANTHER" id="PTHR36437:SF2">
    <property type="entry name" value="GLYOXALASE_BLEOMYCIN RESISTANCE PROTEIN_DIOXYGENASE"/>
    <property type="match status" value="1"/>
</dbReference>
<dbReference type="Proteomes" id="UP000184128">
    <property type="component" value="Unassembled WGS sequence"/>
</dbReference>
<dbReference type="GO" id="GO:0016829">
    <property type="term" value="F:lyase activity"/>
    <property type="evidence" value="ECO:0007669"/>
    <property type="project" value="UniProtKB-KW"/>
</dbReference>
<evidence type="ECO:0000313" key="3">
    <source>
        <dbReference type="Proteomes" id="UP000184128"/>
    </source>
</evidence>
<dbReference type="SUPFAM" id="SSF54593">
    <property type="entry name" value="Glyoxalase/Bleomycin resistance protein/Dihydroxybiphenyl dioxygenase"/>
    <property type="match status" value="1"/>
</dbReference>
<evidence type="ECO:0000313" key="2">
    <source>
        <dbReference type="EMBL" id="SHE50548.1"/>
    </source>
</evidence>
<protein>
    <submittedName>
        <fullName evidence="2">Lactoylglutathione lyase</fullName>
    </submittedName>
</protein>
<accession>A0A1M4U1D4</accession>
<dbReference type="InterPro" id="IPR037523">
    <property type="entry name" value="VOC_core"/>
</dbReference>
<dbReference type="RefSeq" id="WP_073296032.1">
    <property type="nucleotide sequence ID" value="NZ_FQUF01000007.1"/>
</dbReference>
<dbReference type="EMBL" id="FQUF01000007">
    <property type="protein sequence ID" value="SHE50548.1"/>
    <property type="molecule type" value="Genomic_DNA"/>
</dbReference>
<dbReference type="STRING" id="1121025.SAMN02745249_00554"/>
<keyword evidence="2" id="KW-0456">Lyase</keyword>
<dbReference type="Gene3D" id="3.10.180.10">
    <property type="entry name" value="2,3-Dihydroxybiphenyl 1,2-Dioxygenase, domain 1"/>
    <property type="match status" value="1"/>
</dbReference>
<dbReference type="PROSITE" id="PS51819">
    <property type="entry name" value="VOC"/>
    <property type="match status" value="1"/>
</dbReference>
<keyword evidence="3" id="KW-1185">Reference proteome</keyword>
<name>A0A1M4U1D4_9LACT</name>
<proteinExistence type="predicted"/>
<dbReference type="OrthoDB" id="9803079at2"/>
<dbReference type="PANTHER" id="PTHR36437">
    <property type="entry name" value="GLYOXALASE/BLEOMYCIN RESISTANCE PROTEIN/DIOXYGENASE"/>
    <property type="match status" value="1"/>
</dbReference>
<organism evidence="2 3">
    <name type="scientific">Atopostipes suicloacalis DSM 15692</name>
    <dbReference type="NCBI Taxonomy" id="1121025"/>
    <lineage>
        <taxon>Bacteria</taxon>
        <taxon>Bacillati</taxon>
        <taxon>Bacillota</taxon>
        <taxon>Bacilli</taxon>
        <taxon>Lactobacillales</taxon>
        <taxon>Carnobacteriaceae</taxon>
        <taxon>Atopostipes</taxon>
    </lineage>
</organism>
<dbReference type="AlphaFoldDB" id="A0A1M4U1D4"/>
<evidence type="ECO:0000259" key="1">
    <source>
        <dbReference type="PROSITE" id="PS51819"/>
    </source>
</evidence>
<reference evidence="3" key="1">
    <citation type="submission" date="2016-11" db="EMBL/GenBank/DDBJ databases">
        <authorList>
            <person name="Varghese N."/>
            <person name="Submissions S."/>
        </authorList>
    </citation>
    <scope>NUCLEOTIDE SEQUENCE [LARGE SCALE GENOMIC DNA]</scope>
    <source>
        <strain evidence="3">DSM 15692</strain>
    </source>
</reference>
<feature type="domain" description="VOC" evidence="1">
    <location>
        <begin position="4"/>
        <end position="125"/>
    </location>
</feature>
<dbReference type="InterPro" id="IPR029068">
    <property type="entry name" value="Glyas_Bleomycin-R_OHBP_Dase"/>
</dbReference>
<dbReference type="InterPro" id="IPR004360">
    <property type="entry name" value="Glyas_Fos-R_dOase_dom"/>
</dbReference>